<evidence type="ECO:0000313" key="6">
    <source>
        <dbReference type="EMBL" id="KAH6597961.1"/>
    </source>
</evidence>
<reference evidence="6 7" key="1">
    <citation type="submission" date="2021-02" db="EMBL/GenBank/DDBJ databases">
        <title>Variation within the Batrachochytrium salamandrivorans European outbreak.</title>
        <authorList>
            <person name="Kelly M."/>
            <person name="Pasmans F."/>
            <person name="Shea T.P."/>
            <person name="Munoz J.F."/>
            <person name="Carranza S."/>
            <person name="Cuomo C.A."/>
            <person name="Martel A."/>
        </authorList>
    </citation>
    <scope>NUCLEOTIDE SEQUENCE [LARGE SCALE GENOMIC DNA]</scope>
    <source>
        <strain evidence="6 7">AMFP18/2</strain>
    </source>
</reference>
<evidence type="ECO:0000256" key="5">
    <source>
        <dbReference type="SAM" id="Phobius"/>
    </source>
</evidence>
<accession>A0ABQ8FGK8</accession>
<dbReference type="EMBL" id="JAFCIX010000125">
    <property type="protein sequence ID" value="KAH6597961.1"/>
    <property type="molecule type" value="Genomic_DNA"/>
</dbReference>
<dbReference type="PANTHER" id="PTHR35814:SF1">
    <property type="entry name" value="GLUTATHIONE S-TRANSFERASE-RELATED"/>
    <property type="match status" value="1"/>
</dbReference>
<sequence length="160" mass="17664">MLVTAGYASVAALYNLRLMTNVGLTRRRLNVSIGDGSHESMVDLFKRFAEKGPEALTEKATAFANSKYYELTQAIRAHGNFIENVPLMLVLVGLAEMNGLEKIYVHSILGLFMLGRVMHVHGMTSHFNSLGLGRINGFFGTVALFMAGAACNMWLLYKKM</sequence>
<evidence type="ECO:0000256" key="3">
    <source>
        <dbReference type="ARBA" id="ARBA00022989"/>
    </source>
</evidence>
<evidence type="ECO:0000256" key="1">
    <source>
        <dbReference type="ARBA" id="ARBA00004370"/>
    </source>
</evidence>
<dbReference type="PANTHER" id="PTHR35814">
    <property type="match status" value="1"/>
</dbReference>
<dbReference type="SUPFAM" id="SSF161084">
    <property type="entry name" value="MAPEG domain-like"/>
    <property type="match status" value="1"/>
</dbReference>
<keyword evidence="2 5" id="KW-0812">Transmembrane</keyword>
<dbReference type="Proteomes" id="UP001648503">
    <property type="component" value="Unassembled WGS sequence"/>
</dbReference>
<comment type="subcellular location">
    <subcellularLocation>
        <location evidence="1">Membrane</location>
    </subcellularLocation>
</comment>
<name>A0ABQ8FGK8_9FUNG</name>
<gene>
    <name evidence="6" type="ORF">BASA50_004115</name>
</gene>
<dbReference type="Gene3D" id="1.20.120.550">
    <property type="entry name" value="Membrane associated eicosanoid/glutathione metabolism-like domain"/>
    <property type="match status" value="1"/>
</dbReference>
<protein>
    <recommendedName>
        <fullName evidence="8">Glutathione S-transferase</fullName>
    </recommendedName>
</protein>
<dbReference type="InterPro" id="IPR023352">
    <property type="entry name" value="MAPEG-like_dom_sf"/>
</dbReference>
<comment type="caution">
    <text evidence="6">The sequence shown here is derived from an EMBL/GenBank/DDBJ whole genome shotgun (WGS) entry which is preliminary data.</text>
</comment>
<evidence type="ECO:0000256" key="2">
    <source>
        <dbReference type="ARBA" id="ARBA00022692"/>
    </source>
</evidence>
<evidence type="ECO:0000313" key="7">
    <source>
        <dbReference type="Proteomes" id="UP001648503"/>
    </source>
</evidence>
<proteinExistence type="predicted"/>
<dbReference type="Pfam" id="PF01124">
    <property type="entry name" value="MAPEG"/>
    <property type="match status" value="1"/>
</dbReference>
<keyword evidence="3 5" id="KW-1133">Transmembrane helix</keyword>
<evidence type="ECO:0008006" key="8">
    <source>
        <dbReference type="Google" id="ProtNLM"/>
    </source>
</evidence>
<feature type="transmembrane region" description="Helical" evidence="5">
    <location>
        <begin position="135"/>
        <end position="157"/>
    </location>
</feature>
<keyword evidence="4 5" id="KW-0472">Membrane</keyword>
<organism evidence="6 7">
    <name type="scientific">Batrachochytrium salamandrivorans</name>
    <dbReference type="NCBI Taxonomy" id="1357716"/>
    <lineage>
        <taxon>Eukaryota</taxon>
        <taxon>Fungi</taxon>
        <taxon>Fungi incertae sedis</taxon>
        <taxon>Chytridiomycota</taxon>
        <taxon>Chytridiomycota incertae sedis</taxon>
        <taxon>Chytridiomycetes</taxon>
        <taxon>Rhizophydiales</taxon>
        <taxon>Rhizophydiales incertae sedis</taxon>
        <taxon>Batrachochytrium</taxon>
    </lineage>
</organism>
<evidence type="ECO:0000256" key="4">
    <source>
        <dbReference type="ARBA" id="ARBA00023136"/>
    </source>
</evidence>
<keyword evidence="7" id="KW-1185">Reference proteome</keyword>
<dbReference type="InterPro" id="IPR001129">
    <property type="entry name" value="Membr-assoc_MAPEG"/>
</dbReference>
<feature type="transmembrane region" description="Helical" evidence="5">
    <location>
        <begin position="103"/>
        <end position="123"/>
    </location>
</feature>